<reference evidence="7 8" key="1">
    <citation type="submission" date="2016-09" db="EMBL/GenBank/DDBJ databases">
        <title>Pseudonocardia autotrophica DSM535, a candidate organism with high potential of specific P450 cytochromes.</title>
        <authorList>
            <person name="Grumaz C."/>
            <person name="Vainshtein Y."/>
            <person name="Kirstahler P."/>
            <person name="Sohn K."/>
        </authorList>
    </citation>
    <scope>NUCLEOTIDE SEQUENCE [LARGE SCALE GENOMIC DNA]</scope>
    <source>
        <strain evidence="7 8">DSM 535</strain>
    </source>
</reference>
<dbReference type="SUPFAM" id="SSF53807">
    <property type="entry name" value="Helical backbone' metal receptor"/>
    <property type="match status" value="1"/>
</dbReference>
<evidence type="ECO:0000259" key="6">
    <source>
        <dbReference type="PROSITE" id="PS50983"/>
    </source>
</evidence>
<sequence>MDAVLNRRAVLSLALVGLAAGAVGCSADGGPGADGAPAAGPEAEPGAMPVTIEHQHGATTISSPPQRVAAVGLGDADVLLALGVVPVLVPVWSGSTDDGVGEWARPLLDGAAPVALQDATTRFDLEPIVAAQPDLILAVNNAIDADRYAQLSRIAPTVLHAAGQIDWSLPWREVTTRIGAAVGLPDRAAAEVGGIDDLFARTRAENPGFGERTAALVRVLDGGTLRVFSPDSGRGQLLTELGFRPAPAVADRFGDTFYLDIAAENLPTLDADLLVVDNYDNAREQLDAMPTFQAMPAVRASRLIGLDPVLSDAVSMPNPLTIPYLVEDLLARISQVPLQG</sequence>
<comment type="subcellular location">
    <subcellularLocation>
        <location evidence="1">Cell envelope</location>
    </subcellularLocation>
</comment>
<dbReference type="PROSITE" id="PS50983">
    <property type="entry name" value="FE_B12_PBP"/>
    <property type="match status" value="1"/>
</dbReference>
<dbReference type="EMBL" id="MIGB01000003">
    <property type="protein sequence ID" value="OSY43121.1"/>
    <property type="molecule type" value="Genomic_DNA"/>
</dbReference>
<comment type="caution">
    <text evidence="7">The sequence shown here is derived from an EMBL/GenBank/DDBJ whole genome shotgun (WGS) entry which is preliminary data.</text>
</comment>
<dbReference type="PANTHER" id="PTHR30532:SF24">
    <property type="entry name" value="FERRIC ENTEROBACTIN-BINDING PERIPLASMIC PROTEIN FEPB"/>
    <property type="match status" value="1"/>
</dbReference>
<dbReference type="PROSITE" id="PS51257">
    <property type="entry name" value="PROKAR_LIPOPROTEIN"/>
    <property type="match status" value="1"/>
</dbReference>
<feature type="domain" description="Fe/B12 periplasmic-binding" evidence="6">
    <location>
        <begin position="67"/>
        <end position="337"/>
    </location>
</feature>
<evidence type="ECO:0000256" key="3">
    <source>
        <dbReference type="ARBA" id="ARBA00022448"/>
    </source>
</evidence>
<accession>A0A1Y2N7F8</accession>
<keyword evidence="4 5" id="KW-0732">Signal</keyword>
<dbReference type="AlphaFoldDB" id="A0A1Y2N7F8"/>
<name>A0A1Y2N7F8_PSEAH</name>
<evidence type="ECO:0000256" key="4">
    <source>
        <dbReference type="ARBA" id="ARBA00022729"/>
    </source>
</evidence>
<proteinExistence type="inferred from homology"/>
<dbReference type="InterPro" id="IPR002491">
    <property type="entry name" value="ABC_transptr_periplasmic_BD"/>
</dbReference>
<dbReference type="Gene3D" id="3.40.50.1980">
    <property type="entry name" value="Nitrogenase molybdenum iron protein domain"/>
    <property type="match status" value="2"/>
</dbReference>
<dbReference type="Pfam" id="PF01497">
    <property type="entry name" value="Peripla_BP_2"/>
    <property type="match status" value="1"/>
</dbReference>
<keyword evidence="3" id="KW-0813">Transport</keyword>
<keyword evidence="8" id="KW-1185">Reference proteome</keyword>
<dbReference type="PANTHER" id="PTHR30532">
    <property type="entry name" value="IRON III DICITRATE-BINDING PERIPLASMIC PROTEIN"/>
    <property type="match status" value="1"/>
</dbReference>
<dbReference type="Proteomes" id="UP000194360">
    <property type="component" value="Unassembled WGS sequence"/>
</dbReference>
<dbReference type="InterPro" id="IPR006311">
    <property type="entry name" value="TAT_signal"/>
</dbReference>
<feature type="chain" id="PRO_5012192441" evidence="5">
    <location>
        <begin position="28"/>
        <end position="340"/>
    </location>
</feature>
<protein>
    <submittedName>
        <fullName evidence="7">Putative siderophore-binding lipoprotein YfiY</fullName>
    </submittedName>
</protein>
<dbReference type="STRING" id="2074.BG845_00726"/>
<evidence type="ECO:0000313" key="8">
    <source>
        <dbReference type="Proteomes" id="UP000194360"/>
    </source>
</evidence>
<evidence type="ECO:0000313" key="7">
    <source>
        <dbReference type="EMBL" id="OSY43121.1"/>
    </source>
</evidence>
<evidence type="ECO:0000256" key="2">
    <source>
        <dbReference type="ARBA" id="ARBA00008814"/>
    </source>
</evidence>
<dbReference type="InterPro" id="IPR051313">
    <property type="entry name" value="Bact_iron-sidero_bind"/>
</dbReference>
<dbReference type="GO" id="GO:0030288">
    <property type="term" value="C:outer membrane-bounded periplasmic space"/>
    <property type="evidence" value="ECO:0007669"/>
    <property type="project" value="TreeGrafter"/>
</dbReference>
<evidence type="ECO:0000256" key="1">
    <source>
        <dbReference type="ARBA" id="ARBA00004196"/>
    </source>
</evidence>
<comment type="similarity">
    <text evidence="2">Belongs to the bacterial solute-binding protein 8 family.</text>
</comment>
<dbReference type="PROSITE" id="PS51318">
    <property type="entry name" value="TAT"/>
    <property type="match status" value="1"/>
</dbReference>
<dbReference type="GO" id="GO:1901678">
    <property type="term" value="P:iron coordination entity transport"/>
    <property type="evidence" value="ECO:0007669"/>
    <property type="project" value="UniProtKB-ARBA"/>
</dbReference>
<evidence type="ECO:0000256" key="5">
    <source>
        <dbReference type="SAM" id="SignalP"/>
    </source>
</evidence>
<feature type="signal peptide" evidence="5">
    <location>
        <begin position="1"/>
        <end position="27"/>
    </location>
</feature>
<organism evidence="7 8">
    <name type="scientific">Pseudonocardia autotrophica</name>
    <name type="common">Amycolata autotrophica</name>
    <name type="synonym">Nocardia autotrophica</name>
    <dbReference type="NCBI Taxonomy" id="2074"/>
    <lineage>
        <taxon>Bacteria</taxon>
        <taxon>Bacillati</taxon>
        <taxon>Actinomycetota</taxon>
        <taxon>Actinomycetes</taxon>
        <taxon>Pseudonocardiales</taxon>
        <taxon>Pseudonocardiaceae</taxon>
        <taxon>Pseudonocardia</taxon>
    </lineage>
</organism>
<keyword evidence="7" id="KW-0449">Lipoprotein</keyword>
<gene>
    <name evidence="7" type="primary">yfiY_2</name>
    <name evidence="7" type="ORF">BG845_00726</name>
</gene>